<dbReference type="GO" id="GO:0003697">
    <property type="term" value="F:single-stranded DNA binding"/>
    <property type="evidence" value="ECO:0007669"/>
    <property type="project" value="TreeGrafter"/>
</dbReference>
<comment type="similarity">
    <text evidence="1">Belongs to the SMC family. SMC5 subfamily.</text>
</comment>
<dbReference type="OMA" id="RFWTSQP"/>
<evidence type="ECO:0000313" key="7">
    <source>
        <dbReference type="EMBL" id="OXA60429.1"/>
    </source>
</evidence>
<dbReference type="PANTHER" id="PTHR45916:SF1">
    <property type="entry name" value="STRUCTURAL MAINTENANCE OF CHROMOSOMES PROTEIN 5"/>
    <property type="match status" value="1"/>
</dbReference>
<evidence type="ECO:0000256" key="4">
    <source>
        <dbReference type="SAM" id="Coils"/>
    </source>
</evidence>
<evidence type="ECO:0000256" key="5">
    <source>
        <dbReference type="SAM" id="MobiDB-lite"/>
    </source>
</evidence>
<feature type="coiled-coil region" evidence="4">
    <location>
        <begin position="205"/>
        <end position="232"/>
    </location>
</feature>
<dbReference type="Pfam" id="PF02463">
    <property type="entry name" value="SMC_N"/>
    <property type="match status" value="1"/>
</dbReference>
<feature type="region of interest" description="Disordered" evidence="5">
    <location>
        <begin position="1048"/>
        <end position="1073"/>
    </location>
</feature>
<feature type="compositionally biased region" description="Acidic residues" evidence="5">
    <location>
        <begin position="1054"/>
        <end position="1073"/>
    </location>
</feature>
<feature type="coiled-coil region" evidence="4">
    <location>
        <begin position="313"/>
        <end position="422"/>
    </location>
</feature>
<dbReference type="SUPFAM" id="SSF52540">
    <property type="entry name" value="P-loop containing nucleoside triphosphate hydrolases"/>
    <property type="match status" value="1"/>
</dbReference>
<dbReference type="GO" id="GO:0000724">
    <property type="term" value="P:double-strand break repair via homologous recombination"/>
    <property type="evidence" value="ECO:0007669"/>
    <property type="project" value="TreeGrafter"/>
</dbReference>
<evidence type="ECO:0000256" key="3">
    <source>
        <dbReference type="ARBA" id="ARBA00023054"/>
    </source>
</evidence>
<protein>
    <recommendedName>
        <fullName evidence="2">Structural maintenance of chromosomes protein 5</fullName>
    </recommendedName>
</protein>
<dbReference type="Proteomes" id="UP000198287">
    <property type="component" value="Unassembled WGS sequence"/>
</dbReference>
<dbReference type="AlphaFoldDB" id="A0A226ESE4"/>
<reference evidence="7 8" key="1">
    <citation type="submission" date="2015-12" db="EMBL/GenBank/DDBJ databases">
        <title>The genome of Folsomia candida.</title>
        <authorList>
            <person name="Faddeeva A."/>
            <person name="Derks M.F."/>
            <person name="Anvar Y."/>
            <person name="Smit S."/>
            <person name="Van Straalen N."/>
            <person name="Roelofs D."/>
        </authorList>
    </citation>
    <scope>NUCLEOTIDE SEQUENCE [LARGE SCALE GENOMIC DNA]</scope>
    <source>
        <strain evidence="7 8">VU population</strain>
        <tissue evidence="7">Whole body</tissue>
    </source>
</reference>
<feature type="coiled-coil region" evidence="4">
    <location>
        <begin position="774"/>
        <end position="842"/>
    </location>
</feature>
<dbReference type="InterPro" id="IPR027417">
    <property type="entry name" value="P-loop_NTPase"/>
</dbReference>
<dbReference type="GO" id="GO:0005634">
    <property type="term" value="C:nucleus"/>
    <property type="evidence" value="ECO:0007669"/>
    <property type="project" value="TreeGrafter"/>
</dbReference>
<evidence type="ECO:0000256" key="2">
    <source>
        <dbReference type="ARBA" id="ARBA00018687"/>
    </source>
</evidence>
<dbReference type="InterPro" id="IPR003395">
    <property type="entry name" value="RecF/RecN/SMC_N"/>
</dbReference>
<comment type="caution">
    <text evidence="7">The sequence shown here is derived from an EMBL/GenBank/DDBJ whole genome shotgun (WGS) entry which is preliminary data.</text>
</comment>
<evidence type="ECO:0000256" key="1">
    <source>
        <dbReference type="ARBA" id="ARBA00010171"/>
    </source>
</evidence>
<dbReference type="OrthoDB" id="10254973at2759"/>
<organism evidence="7 8">
    <name type="scientific">Folsomia candida</name>
    <name type="common">Springtail</name>
    <dbReference type="NCBI Taxonomy" id="158441"/>
    <lineage>
        <taxon>Eukaryota</taxon>
        <taxon>Metazoa</taxon>
        <taxon>Ecdysozoa</taxon>
        <taxon>Arthropoda</taxon>
        <taxon>Hexapoda</taxon>
        <taxon>Collembola</taxon>
        <taxon>Entomobryomorpha</taxon>
        <taxon>Isotomoidea</taxon>
        <taxon>Isotomidae</taxon>
        <taxon>Proisotominae</taxon>
        <taxon>Folsomia</taxon>
    </lineage>
</organism>
<dbReference type="PANTHER" id="PTHR45916">
    <property type="entry name" value="STRUCTURAL MAINTENANCE OF CHROMOSOMES PROTEIN 5"/>
    <property type="match status" value="1"/>
</dbReference>
<dbReference type="Gene3D" id="3.40.50.300">
    <property type="entry name" value="P-loop containing nucleotide triphosphate hydrolases"/>
    <property type="match status" value="2"/>
</dbReference>
<keyword evidence="8" id="KW-1185">Reference proteome</keyword>
<evidence type="ECO:0000313" key="8">
    <source>
        <dbReference type="Proteomes" id="UP000198287"/>
    </source>
</evidence>
<sequence>MVQFNTAQLEAIAGSQTPYLGVKGSIVRLKVYDFMTYHKVELHAGPNVNLILGPNGTGKSTIVCAICIGLAGKPKILGRALSLKEYIRHECTYASIEIELYNPNGENYVVKRHIKASNTSAVSTWQLNGKKTSQNQVELLLTKLNIQLDNLCQFLPQDRVQEFSKMDSYSLLRSTQLAMGKDTLIGKHDQLVQLNELVKQKEHSVQNTSDSLRAEQQYNQRLENEVKNYHEREKFKRVIADWKGKKAWIIYRKAIQLFSQVNTELETLKQKKKEEEGKLEPMKRSVRQMETKLGTYNREMTTCRNLNVIKAVKTKYEEECDKIEVRVNEINSELEAVEKQEKDRQKHVEAATQKLNALNSELDKFNSQGYNSDLARLEDDVRSINSEVTNLSESIYKVTEEKASDEQEIQGLNERMRLWNREIDGLGNLRMSRLKYMQREKKDAYAAVQFFERPEIKAKLKGKIHEPMILHICVNDLKYGPVVERHIGIADMTAFFCEDKDDLEEMLNMMKPENLRISIIHHEAPPANWQKPKPTLKPEYLRKYCFQKTLIELIQAPDYYLSYMIKKHRVHDIPIGKSPETDRKFKEITSETSSIQAFYTDENSYFIKKSSYGNGICSSVDFLPPARVFTTEINAAERERLEDQVKDALSTKSGIEERLKIRRAELHSLEESRSVKERDLSDAKKKVEYKKQLVSKIAQAKRGKEQLEKDIPDLQGLRDKAQKDTWNEREKLTSHLEWSVNEIEKHAKKGRQLIILKRQVSVLQSRIMTKQNLLEDLQASINQHNGDLATLSEQVKSRAAEAERAKREAVEVSQVSEPPADIADGNLTVEDINREITQAESQMGFLVDTDASIVKDYQERLKKIDKLNQERGTDISRLADLKSEIAQKKEEWLQPLKSLIDRINKNFGTFFENMGCAGEVSLCHSEDEDDFAKYGIKIMVQFRNSEPLAEMCGTRVGTLQSGGERVITTALYVLALQELTVVPFRVIDEINQGMDAKNESRFFNLLCSLAKGANTPQYFLLTPKMLPRVDYPDNVDFHFIMNGPKVNVPFDGAASEEEDDDEEMDDQEDNSDE</sequence>
<dbReference type="EMBL" id="LNIX01000002">
    <property type="protein sequence ID" value="OXA60429.1"/>
    <property type="molecule type" value="Genomic_DNA"/>
</dbReference>
<gene>
    <name evidence="7" type="ORF">Fcan01_05482</name>
</gene>
<dbReference type="Gene3D" id="1.10.287.2610">
    <property type="match status" value="1"/>
</dbReference>
<keyword evidence="3 4" id="KW-0175">Coiled coil</keyword>
<dbReference type="STRING" id="158441.A0A226ESE4"/>
<dbReference type="GO" id="GO:0030915">
    <property type="term" value="C:Smc5-Smc6 complex"/>
    <property type="evidence" value="ECO:0007669"/>
    <property type="project" value="TreeGrafter"/>
</dbReference>
<proteinExistence type="inferred from homology"/>
<evidence type="ECO:0000259" key="6">
    <source>
        <dbReference type="Pfam" id="PF02463"/>
    </source>
</evidence>
<accession>A0A226ESE4</accession>
<name>A0A226ESE4_FOLCA</name>
<feature type="coiled-coil region" evidence="4">
    <location>
        <begin position="258"/>
        <end position="285"/>
    </location>
</feature>
<feature type="domain" description="RecF/RecN/SMC N-terminal" evidence="6">
    <location>
        <begin position="26"/>
        <end position="1012"/>
    </location>
</feature>
<feature type="coiled-coil region" evidence="4">
    <location>
        <begin position="638"/>
        <end position="724"/>
    </location>
</feature>